<feature type="transmembrane region" description="Helical" evidence="6">
    <location>
        <begin position="276"/>
        <end position="297"/>
    </location>
</feature>
<feature type="transmembrane region" description="Helical" evidence="6">
    <location>
        <begin position="21"/>
        <end position="45"/>
    </location>
</feature>
<comment type="caution">
    <text evidence="8">The sequence shown here is derived from an EMBL/GenBank/DDBJ whole genome shotgun (WGS) entry which is preliminary data.</text>
</comment>
<keyword evidence="2" id="KW-1003">Cell membrane</keyword>
<evidence type="ECO:0000256" key="3">
    <source>
        <dbReference type="ARBA" id="ARBA00022692"/>
    </source>
</evidence>
<dbReference type="Pfam" id="PF02690">
    <property type="entry name" value="Na_Pi_cotrans"/>
    <property type="match status" value="2"/>
</dbReference>
<dbReference type="PANTHER" id="PTHR10010:SF46">
    <property type="entry name" value="SODIUM-DEPENDENT PHOSPHATE TRANSPORT PROTEIN 2B"/>
    <property type="match status" value="1"/>
</dbReference>
<feature type="transmembrane region" description="Helical" evidence="6">
    <location>
        <begin position="224"/>
        <end position="245"/>
    </location>
</feature>
<evidence type="ECO:0000256" key="1">
    <source>
        <dbReference type="ARBA" id="ARBA00004651"/>
    </source>
</evidence>
<organism evidence="8">
    <name type="scientific">Desulfurivibrio alkaliphilus</name>
    <dbReference type="NCBI Taxonomy" id="427923"/>
    <lineage>
        <taxon>Bacteria</taxon>
        <taxon>Pseudomonadati</taxon>
        <taxon>Thermodesulfobacteriota</taxon>
        <taxon>Desulfobulbia</taxon>
        <taxon>Desulfobulbales</taxon>
        <taxon>Desulfobulbaceae</taxon>
        <taxon>Desulfurivibrio</taxon>
    </lineage>
</organism>
<dbReference type="InterPro" id="IPR038078">
    <property type="entry name" value="PhoU-like_sf"/>
</dbReference>
<dbReference type="NCBIfam" id="NF037997">
    <property type="entry name" value="Na_Pi_symport"/>
    <property type="match status" value="1"/>
</dbReference>
<evidence type="ECO:0000259" key="7">
    <source>
        <dbReference type="Pfam" id="PF01895"/>
    </source>
</evidence>
<name>A0A7C2XF62_9BACT</name>
<feature type="non-terminal residue" evidence="8">
    <location>
        <position position="1"/>
    </location>
</feature>
<comment type="subcellular location">
    <subcellularLocation>
        <location evidence="1">Cell membrane</location>
        <topology evidence="1">Multi-pass membrane protein</topology>
    </subcellularLocation>
</comment>
<feature type="domain" description="PhoU" evidence="7">
    <location>
        <begin position="362"/>
        <end position="425"/>
    </location>
</feature>
<dbReference type="SUPFAM" id="SSF109755">
    <property type="entry name" value="PhoU-like"/>
    <property type="match status" value="1"/>
</dbReference>
<dbReference type="InterPro" id="IPR003841">
    <property type="entry name" value="Na/Pi_transpt"/>
</dbReference>
<feature type="transmembrane region" description="Helical" evidence="6">
    <location>
        <begin position="185"/>
        <end position="212"/>
    </location>
</feature>
<reference evidence="8" key="1">
    <citation type="journal article" date="2020" name="mSystems">
        <title>Genome- and Community-Level Interaction Insights into Carbon Utilization and Element Cycling Functions of Hydrothermarchaeota in Hydrothermal Sediment.</title>
        <authorList>
            <person name="Zhou Z."/>
            <person name="Liu Y."/>
            <person name="Xu W."/>
            <person name="Pan J."/>
            <person name="Luo Z.H."/>
            <person name="Li M."/>
        </authorList>
    </citation>
    <scope>NUCLEOTIDE SEQUENCE [LARGE SCALE GENOMIC DNA]</scope>
    <source>
        <strain evidence="8">SpSt-1224</strain>
    </source>
</reference>
<dbReference type="GO" id="GO:0005886">
    <property type="term" value="C:plasma membrane"/>
    <property type="evidence" value="ECO:0007669"/>
    <property type="project" value="UniProtKB-SubCell"/>
</dbReference>
<evidence type="ECO:0000256" key="4">
    <source>
        <dbReference type="ARBA" id="ARBA00022989"/>
    </source>
</evidence>
<evidence type="ECO:0000256" key="2">
    <source>
        <dbReference type="ARBA" id="ARBA00022475"/>
    </source>
</evidence>
<protein>
    <submittedName>
        <fullName evidence="8">Na/Pi cotransporter family protein</fullName>
    </submittedName>
</protein>
<dbReference type="GO" id="GO:0044341">
    <property type="term" value="P:sodium-dependent phosphate transport"/>
    <property type="evidence" value="ECO:0007669"/>
    <property type="project" value="InterPro"/>
</dbReference>
<sequence length="544" mass="60489">VAGGKLRAILKGMTRNRVTGIVTGFGTTAITQSSSTTTVMVVGFVNAGLLTFVESTGVIMGANIGTTVTAWMVALFGFKFQITPIAVGMIGIFFPFLFVSNQRLRNLAEAMIGFGILFIGLDFIKGSVPSIQDNPEMFAFLDRFTDFGFASTLLFVLVGTVLTLLTQSSSAATAITLVMLSQGWISFPIAAAMVLGENVGTTVTANIAALIGNTQAKRAARFHFMFNVFGVCWMLLVMTPFLLGIDWVMQSVSSVGTSVLTDDPAARTNATLALSLFHTSFNVFNVILLFGFVPLMVRLVEKIQPERGGEREGYRLRYIHSGLMSSAELSLEQAQKEIQHFAAIIVKMHYAFTGLLFKDPQKQKKFLEKIQEREQATDRMELEIAEYLVQILENANLSLASINQIRYMQNMIHDLERLGDIYYEMSRTYERVLLDDLKVPEDVMDELQEMLHAVHDALVFMAQNLKGTTAVVDLKKAVELEERINNLRDCLRDRHYGRLEQGVYPSRIGVMYLDLLNRLEKIGDHIINVNEALAGRKMKAVAKL</sequence>
<dbReference type="Proteomes" id="UP000885986">
    <property type="component" value="Unassembled WGS sequence"/>
</dbReference>
<dbReference type="EMBL" id="DSDS01000025">
    <property type="protein sequence ID" value="HET97309.1"/>
    <property type="molecule type" value="Genomic_DNA"/>
</dbReference>
<gene>
    <name evidence="8" type="ORF">ENN98_01125</name>
</gene>
<dbReference type="AlphaFoldDB" id="A0A7C2XF62"/>
<dbReference type="InterPro" id="IPR026022">
    <property type="entry name" value="PhoU_dom"/>
</dbReference>
<feature type="transmembrane region" description="Helical" evidence="6">
    <location>
        <begin position="144"/>
        <end position="165"/>
    </location>
</feature>
<keyword evidence="4 6" id="KW-1133">Transmembrane helix</keyword>
<accession>A0A7C2XF62</accession>
<keyword evidence="5 6" id="KW-0472">Membrane</keyword>
<dbReference type="GO" id="GO:0005436">
    <property type="term" value="F:sodium:phosphate symporter activity"/>
    <property type="evidence" value="ECO:0007669"/>
    <property type="project" value="InterPro"/>
</dbReference>
<evidence type="ECO:0000256" key="5">
    <source>
        <dbReference type="ARBA" id="ARBA00023136"/>
    </source>
</evidence>
<feature type="transmembrane region" description="Helical" evidence="6">
    <location>
        <begin position="85"/>
        <end position="101"/>
    </location>
</feature>
<keyword evidence="3 6" id="KW-0812">Transmembrane</keyword>
<dbReference type="Pfam" id="PF01895">
    <property type="entry name" value="PhoU"/>
    <property type="match status" value="1"/>
</dbReference>
<dbReference type="Gene3D" id="1.20.58.220">
    <property type="entry name" value="Phosphate transport system protein phou homolog 2, domain 2"/>
    <property type="match status" value="1"/>
</dbReference>
<evidence type="ECO:0000313" key="8">
    <source>
        <dbReference type="EMBL" id="HET97309.1"/>
    </source>
</evidence>
<evidence type="ECO:0000256" key="6">
    <source>
        <dbReference type="SAM" id="Phobius"/>
    </source>
</evidence>
<dbReference type="PANTHER" id="PTHR10010">
    <property type="entry name" value="SOLUTE CARRIER FAMILY 34 SODIUM PHOSPHATE , MEMBER 2-RELATED"/>
    <property type="match status" value="1"/>
</dbReference>
<proteinExistence type="predicted"/>